<evidence type="ECO:0000313" key="1">
    <source>
        <dbReference type="EMBL" id="KAK1441795.1"/>
    </source>
</evidence>
<organism evidence="1 2">
    <name type="scientific">Babesia gibsoni</name>
    <dbReference type="NCBI Taxonomy" id="33632"/>
    <lineage>
        <taxon>Eukaryota</taxon>
        <taxon>Sar</taxon>
        <taxon>Alveolata</taxon>
        <taxon>Apicomplexa</taxon>
        <taxon>Aconoidasida</taxon>
        <taxon>Piroplasmida</taxon>
        <taxon>Babesiidae</taxon>
        <taxon>Babesia</taxon>
    </lineage>
</organism>
<accession>A0AAD8P7N7</accession>
<dbReference type="AlphaFoldDB" id="A0AAD8P7N7"/>
<dbReference type="EMBL" id="JAVEPI010000005">
    <property type="protein sequence ID" value="KAK1441795.1"/>
    <property type="molecule type" value="Genomic_DNA"/>
</dbReference>
<evidence type="ECO:0000313" key="2">
    <source>
        <dbReference type="Proteomes" id="UP001230268"/>
    </source>
</evidence>
<reference evidence="1" key="1">
    <citation type="submission" date="2023-08" db="EMBL/GenBank/DDBJ databases">
        <title>Draft sequence of the Babesia gibsoni genome.</title>
        <authorList>
            <person name="Yamagishi J.Y."/>
            <person name="Xuan X.X."/>
        </authorList>
    </citation>
    <scope>NUCLEOTIDE SEQUENCE</scope>
    <source>
        <strain evidence="1">Azabu</strain>
    </source>
</reference>
<gene>
    <name evidence="1" type="ORF">BgAZ_501270</name>
</gene>
<dbReference type="SUPFAM" id="SSF58038">
    <property type="entry name" value="SNARE fusion complex"/>
    <property type="match status" value="1"/>
</dbReference>
<protein>
    <submittedName>
        <fullName evidence="1">Uncharacterized protein</fullName>
    </submittedName>
</protein>
<dbReference type="Proteomes" id="UP001230268">
    <property type="component" value="Unassembled WGS sequence"/>
</dbReference>
<sequence length="230" mass="25571">MIIEGDISVEQGDDEEEATVLEIITLHGKQITESIKSAVAYAVDASRHANDSLFDLQSQNENLNRIKTALNESHNTVTVTQKIVDSYVNSLRWIKSSIPWQKATELVTADFTNDPVAEVEDPDAPSYWQSIIKRIGITQEQEKVTPDDPVGGKILCMGLHVPSAAIDEFSNNATQNLDILINELRTNRQRTHLIAATVQKQNDELEKIGDSALALQQRVAQVNRVIQDKS</sequence>
<name>A0AAD8P7N7_BABGI</name>
<proteinExistence type="predicted"/>
<keyword evidence="2" id="KW-1185">Reference proteome</keyword>
<comment type="caution">
    <text evidence="1">The sequence shown here is derived from an EMBL/GenBank/DDBJ whole genome shotgun (WGS) entry which is preliminary data.</text>
</comment>